<evidence type="ECO:0000256" key="5">
    <source>
        <dbReference type="SAM" id="MobiDB-lite"/>
    </source>
</evidence>
<feature type="transmembrane region" description="Helical" evidence="6">
    <location>
        <begin position="91"/>
        <end position="110"/>
    </location>
</feature>
<proteinExistence type="predicted"/>
<comment type="subcellular location">
    <subcellularLocation>
        <location evidence="1">Membrane</location>
        <topology evidence="1">Multi-pass membrane protein</topology>
    </subcellularLocation>
</comment>
<accession>A0ABV2QU43</accession>
<evidence type="ECO:0000256" key="1">
    <source>
        <dbReference type="ARBA" id="ARBA00004141"/>
    </source>
</evidence>
<feature type="region of interest" description="Disordered" evidence="5">
    <location>
        <begin position="1"/>
        <end position="30"/>
    </location>
</feature>
<evidence type="ECO:0000256" key="6">
    <source>
        <dbReference type="SAM" id="Phobius"/>
    </source>
</evidence>
<keyword evidence="2 6" id="KW-0812">Transmembrane</keyword>
<reference evidence="7 8" key="1">
    <citation type="submission" date="2024-06" db="EMBL/GenBank/DDBJ databases">
        <title>Sorghum-associated microbial communities from plants grown in Nebraska, USA.</title>
        <authorList>
            <person name="Schachtman D."/>
        </authorList>
    </citation>
    <scope>NUCLEOTIDE SEQUENCE [LARGE SCALE GENOMIC DNA]</scope>
    <source>
        <strain evidence="7 8">3207</strain>
    </source>
</reference>
<dbReference type="Proteomes" id="UP001549321">
    <property type="component" value="Unassembled WGS sequence"/>
</dbReference>
<dbReference type="EMBL" id="JBEPSM010000001">
    <property type="protein sequence ID" value="MET4632508.1"/>
    <property type="molecule type" value="Genomic_DNA"/>
</dbReference>
<keyword evidence="4 6" id="KW-0472">Membrane</keyword>
<comment type="caution">
    <text evidence="7">The sequence shown here is derived from an EMBL/GenBank/DDBJ whole genome shotgun (WGS) entry which is preliminary data.</text>
</comment>
<evidence type="ECO:0000256" key="4">
    <source>
        <dbReference type="ARBA" id="ARBA00023136"/>
    </source>
</evidence>
<evidence type="ECO:0000256" key="2">
    <source>
        <dbReference type="ARBA" id="ARBA00022692"/>
    </source>
</evidence>
<keyword evidence="8" id="KW-1185">Reference proteome</keyword>
<evidence type="ECO:0000313" key="7">
    <source>
        <dbReference type="EMBL" id="MET4632508.1"/>
    </source>
</evidence>
<feature type="transmembrane region" description="Helical" evidence="6">
    <location>
        <begin position="51"/>
        <end position="70"/>
    </location>
</feature>
<feature type="transmembrane region" description="Helical" evidence="6">
    <location>
        <begin position="116"/>
        <end position="137"/>
    </location>
</feature>
<gene>
    <name evidence="7" type="ORF">ABIE08_000421</name>
</gene>
<feature type="transmembrane region" description="Helical" evidence="6">
    <location>
        <begin position="149"/>
        <end position="168"/>
    </location>
</feature>
<dbReference type="Pfam" id="PF07681">
    <property type="entry name" value="DoxX"/>
    <property type="match status" value="1"/>
</dbReference>
<sequence length="175" mass="18863">MSAADRGKGMATDQSETTMSLEISNESGPENPVASAARWLDTPSAILRRPWAGYVARALLTFMFWASGLAKLLDMDAGLAEMRHFGLEPAMLFYVATVAVQLGGSLLVILNRWTWLGAGALAVFTLLTVPIAHNFWAMEEPLKTLEFHVAMEHITVVGGLLVAIYASTLRKGAAA</sequence>
<name>A0ABV2QU43_9HYPH</name>
<feature type="compositionally biased region" description="Polar residues" evidence="5">
    <location>
        <begin position="12"/>
        <end position="28"/>
    </location>
</feature>
<dbReference type="InterPro" id="IPR032808">
    <property type="entry name" value="DoxX"/>
</dbReference>
<evidence type="ECO:0000313" key="8">
    <source>
        <dbReference type="Proteomes" id="UP001549321"/>
    </source>
</evidence>
<evidence type="ECO:0000256" key="3">
    <source>
        <dbReference type="ARBA" id="ARBA00022989"/>
    </source>
</evidence>
<organism evidence="7 8">
    <name type="scientific">Kaistia defluvii</name>
    <dbReference type="NCBI Taxonomy" id="410841"/>
    <lineage>
        <taxon>Bacteria</taxon>
        <taxon>Pseudomonadati</taxon>
        <taxon>Pseudomonadota</taxon>
        <taxon>Alphaproteobacteria</taxon>
        <taxon>Hyphomicrobiales</taxon>
        <taxon>Kaistiaceae</taxon>
        <taxon>Kaistia</taxon>
    </lineage>
</organism>
<keyword evidence="3 6" id="KW-1133">Transmembrane helix</keyword>
<protein>
    <submittedName>
        <fullName evidence="7">Transmembrane protein</fullName>
    </submittedName>
</protein>